<dbReference type="InterPro" id="IPR016181">
    <property type="entry name" value="Acyl_CoA_acyltransferase"/>
</dbReference>
<evidence type="ECO:0000259" key="1">
    <source>
        <dbReference type="PROSITE" id="PS51186"/>
    </source>
</evidence>
<evidence type="ECO:0000313" key="2">
    <source>
        <dbReference type="EMBL" id="MCX7570785.1"/>
    </source>
</evidence>
<dbReference type="Gene3D" id="3.40.630.30">
    <property type="match status" value="1"/>
</dbReference>
<evidence type="ECO:0000313" key="3">
    <source>
        <dbReference type="Proteomes" id="UP001208017"/>
    </source>
</evidence>
<dbReference type="RefSeq" id="WP_267152038.1">
    <property type="nucleotide sequence ID" value="NZ_JAPMLT010000007.1"/>
</dbReference>
<feature type="domain" description="N-acetyltransferase" evidence="1">
    <location>
        <begin position="18"/>
        <end position="184"/>
    </location>
</feature>
<dbReference type="PANTHER" id="PTHR43415:SF3">
    <property type="entry name" value="GNAT-FAMILY ACETYLTRANSFERASE"/>
    <property type="match status" value="1"/>
</dbReference>
<dbReference type="CDD" id="cd04301">
    <property type="entry name" value="NAT_SF"/>
    <property type="match status" value="1"/>
</dbReference>
<dbReference type="InterPro" id="IPR000182">
    <property type="entry name" value="GNAT_dom"/>
</dbReference>
<reference evidence="2 3" key="1">
    <citation type="submission" date="2022-11" db="EMBL/GenBank/DDBJ databases">
        <title>Study of microbial diversity in lake waters.</title>
        <authorList>
            <person name="Zhang J."/>
        </authorList>
    </citation>
    <scope>NUCLEOTIDE SEQUENCE [LARGE SCALE GENOMIC DNA]</scope>
    <source>
        <strain evidence="2 3">DT12</strain>
    </source>
</reference>
<dbReference type="PROSITE" id="PS51186">
    <property type="entry name" value="GNAT"/>
    <property type="match status" value="1"/>
</dbReference>
<dbReference type="EMBL" id="JAPMLT010000007">
    <property type="protein sequence ID" value="MCX7570785.1"/>
    <property type="molecule type" value="Genomic_DNA"/>
</dbReference>
<name>A0ABT3X1J3_9BACL</name>
<accession>A0ABT3X1J3</accession>
<dbReference type="Proteomes" id="UP001208017">
    <property type="component" value="Unassembled WGS sequence"/>
</dbReference>
<dbReference type="PANTHER" id="PTHR43415">
    <property type="entry name" value="SPERMIDINE N(1)-ACETYLTRANSFERASE"/>
    <property type="match status" value="1"/>
</dbReference>
<proteinExistence type="predicted"/>
<dbReference type="SUPFAM" id="SSF55729">
    <property type="entry name" value="Acyl-CoA N-acyltransferases (Nat)"/>
    <property type="match status" value="1"/>
</dbReference>
<protein>
    <submittedName>
        <fullName evidence="2">GNAT family protein</fullName>
    </submittedName>
</protein>
<dbReference type="Pfam" id="PF00583">
    <property type="entry name" value="Acetyltransf_1"/>
    <property type="match status" value="1"/>
</dbReference>
<sequence length="186" mass="20857">MAERITQREHVLRNGQRLTVREAVPADAAQTIAHLRQAAGETNHLSFGPGEYSTPLEHQQMMISEMAIKPNCLFLVGEADGEMVSMLTFTSGVRARKAHQGEFGLTVVQSHWGQGIGEFMLRYLIDWSRQNGVTRKINLRVLVTNAAGIALYRKLGFEEEGRIRRETFLDGQFVDTLLMGLCIDPD</sequence>
<keyword evidence="3" id="KW-1185">Reference proteome</keyword>
<organism evidence="2 3">
    <name type="scientific">Tumebacillus lacus</name>
    <dbReference type="NCBI Taxonomy" id="2995335"/>
    <lineage>
        <taxon>Bacteria</taxon>
        <taxon>Bacillati</taxon>
        <taxon>Bacillota</taxon>
        <taxon>Bacilli</taxon>
        <taxon>Bacillales</taxon>
        <taxon>Alicyclobacillaceae</taxon>
        <taxon>Tumebacillus</taxon>
    </lineage>
</organism>
<comment type="caution">
    <text evidence="2">The sequence shown here is derived from an EMBL/GenBank/DDBJ whole genome shotgun (WGS) entry which is preliminary data.</text>
</comment>
<gene>
    <name evidence="2" type="ORF">OS242_12530</name>
</gene>